<gene>
    <name evidence="2" type="ORF">NSCI0253_LOCUS26842</name>
</gene>
<reference evidence="2" key="1">
    <citation type="submission" date="2021-01" db="EMBL/GenBank/DDBJ databases">
        <authorList>
            <person name="Corre E."/>
            <person name="Pelletier E."/>
            <person name="Niang G."/>
            <person name="Scheremetjew M."/>
            <person name="Finn R."/>
            <person name="Kale V."/>
            <person name="Holt S."/>
            <person name="Cochrane G."/>
            <person name="Meng A."/>
            <person name="Brown T."/>
            <person name="Cohen L."/>
        </authorList>
    </citation>
    <scope>NUCLEOTIDE SEQUENCE</scope>
</reference>
<organism evidence="2">
    <name type="scientific">Noctiluca scintillans</name>
    <name type="common">Sea sparkle</name>
    <name type="synonym">Red tide dinoflagellate</name>
    <dbReference type="NCBI Taxonomy" id="2966"/>
    <lineage>
        <taxon>Eukaryota</taxon>
        <taxon>Sar</taxon>
        <taxon>Alveolata</taxon>
        <taxon>Dinophyceae</taxon>
        <taxon>Noctilucales</taxon>
        <taxon>Noctilucaceae</taxon>
        <taxon>Noctiluca</taxon>
    </lineage>
</organism>
<accession>A0A7S1AFD6</accession>
<keyword evidence="1" id="KW-1133">Transmembrane helix</keyword>
<evidence type="ECO:0008006" key="3">
    <source>
        <dbReference type="Google" id="ProtNLM"/>
    </source>
</evidence>
<dbReference type="EMBL" id="HBFQ01037941">
    <property type="protein sequence ID" value="CAD8852492.1"/>
    <property type="molecule type" value="Transcribed_RNA"/>
</dbReference>
<protein>
    <recommendedName>
        <fullName evidence="3">Methyltransferase FkbM domain-containing protein</fullName>
    </recommendedName>
</protein>
<proteinExistence type="predicted"/>
<sequence length="424" mass="48145">MARAKLSWIRFSTAPFALFAVIVVVGAVIFTSGVFEDSPPIVQPSVTKHVTVGAPRERREGSKESPLMKLPVHVDPLADVRKFAINILEGKEYPHHPVMLQVPVRGYPMERNYIVEVNGLKYPAKFDCEMFNKNQPWGKHKYFWMAPSRWTACYTHEAIIRSGFVLEVPELPLIDDEYAEQTAIYQSVLRARTDQPFVIGEIGARWGTWGSRGVAFLKALRPDADYSVYFVEKDQAICDGLEEVMQYNSIRYTLLCKSANAAHFRQWAETVDHIDVIDFDVQGAEVELIESTIDVLNCKAYRLIIGTHGQLGEPSAHERVKKFLLQHGWLIISDMPRQHDDQCMEKHLRGGYGHDPERFDWEKVLEKGCYWQSPLGKICQGDGELIVDNPKFVNSAKVFSMADTELKIDDLSESTAVPKTCPAR</sequence>
<keyword evidence="1" id="KW-0812">Transmembrane</keyword>
<keyword evidence="1" id="KW-0472">Membrane</keyword>
<dbReference type="AlphaFoldDB" id="A0A7S1AFD6"/>
<feature type="transmembrane region" description="Helical" evidence="1">
    <location>
        <begin position="12"/>
        <end position="35"/>
    </location>
</feature>
<name>A0A7S1AFD6_NOCSC</name>
<evidence type="ECO:0000313" key="2">
    <source>
        <dbReference type="EMBL" id="CAD8852492.1"/>
    </source>
</evidence>
<evidence type="ECO:0000256" key="1">
    <source>
        <dbReference type="SAM" id="Phobius"/>
    </source>
</evidence>